<dbReference type="Gene3D" id="3.40.50.2000">
    <property type="entry name" value="Glycogen Phosphorylase B"/>
    <property type="match status" value="2"/>
</dbReference>
<reference evidence="5 6" key="1">
    <citation type="submission" date="2019-11" db="EMBL/GenBank/DDBJ databases">
        <authorList>
            <person name="Li J."/>
        </authorList>
    </citation>
    <scope>NUCLEOTIDE SEQUENCE [LARGE SCALE GENOMIC DNA]</scope>
    <source>
        <strain evidence="5 6">J4</strain>
    </source>
</reference>
<evidence type="ECO:0000313" key="5">
    <source>
        <dbReference type="EMBL" id="MRG87113.1"/>
    </source>
</evidence>
<keyword evidence="3 5" id="KW-0808">Transferase</keyword>
<accession>A0A6G1X7Y3</accession>
<dbReference type="GO" id="GO:0009247">
    <property type="term" value="P:glycolipid biosynthetic process"/>
    <property type="evidence" value="ECO:0007669"/>
    <property type="project" value="InterPro"/>
</dbReference>
<dbReference type="SUPFAM" id="SSF53756">
    <property type="entry name" value="UDP-Glycosyltransferase/glycogen phosphorylase"/>
    <property type="match status" value="1"/>
</dbReference>
<evidence type="ECO:0000256" key="2">
    <source>
        <dbReference type="ARBA" id="ARBA00022676"/>
    </source>
</evidence>
<dbReference type="PANTHER" id="PTHR43025:SF3">
    <property type="entry name" value="MONOGALACTOSYLDIACYLGLYCEROL SYNTHASE 1, CHLOROPLASTIC"/>
    <property type="match status" value="1"/>
</dbReference>
<protein>
    <submittedName>
        <fullName evidence="5">UDP-glucuronosyltransferase</fullName>
    </submittedName>
</protein>
<evidence type="ECO:0000256" key="1">
    <source>
        <dbReference type="ARBA" id="ARBA00006962"/>
    </source>
</evidence>
<dbReference type="EMBL" id="WJNH01000007">
    <property type="protein sequence ID" value="MRG87113.1"/>
    <property type="molecule type" value="Genomic_DNA"/>
</dbReference>
<comment type="caution">
    <text evidence="5">The sequence shown here is derived from an EMBL/GenBank/DDBJ whole genome shotgun (WGS) entry which is preliminary data.</text>
</comment>
<evidence type="ECO:0000313" key="6">
    <source>
        <dbReference type="Proteomes" id="UP000480185"/>
    </source>
</evidence>
<name>A0A6G1X7Y3_9BACI</name>
<organism evidence="5 6">
    <name type="scientific">Salinibacillus xinjiangensis</name>
    <dbReference type="NCBI Taxonomy" id="1229268"/>
    <lineage>
        <taxon>Bacteria</taxon>
        <taxon>Bacillati</taxon>
        <taxon>Bacillota</taxon>
        <taxon>Bacilli</taxon>
        <taxon>Bacillales</taxon>
        <taxon>Bacillaceae</taxon>
        <taxon>Salinibacillus</taxon>
    </lineage>
</organism>
<dbReference type="GO" id="GO:0016758">
    <property type="term" value="F:hexosyltransferase activity"/>
    <property type="evidence" value="ECO:0007669"/>
    <property type="project" value="InterPro"/>
</dbReference>
<sequence>MKKVLFMPFLQISSGHHQVADSLMDGLRELEPTIECEKVDILHYGFGKMETFISNVYLQWIAHFPQVYSWIYRKLVCENMKEAKRYRHYEFLFQSAMKEILQEKKPDLVICTHALPSYMLSYLKQRGLVDVPVINVYTDYFIHRLWGISEIDYHFVPSHMMKEHLEDKGVRPDRIFVTGIPVHHKFSRAERGEILKNKDRLRLMLTGGNLGVGLIDQFVEKVGHDGIEYKVLCGKNDKLYKRLSRLGQSNVQPVSYISSREEMNQLYEECDGIITKPGGVTVSESLFKRVPIFVYHTLPGQEEMNLEQLNQLGVANHLHSWQTSDQFEEELLRFYNEHDQINTYHQNLDHYHTQITPQTPAELIYFNALT</sequence>
<comment type="similarity">
    <text evidence="1">Belongs to the glycosyltransferase 28 family.</text>
</comment>
<dbReference type="RefSeq" id="WP_153728998.1">
    <property type="nucleotide sequence ID" value="NZ_WJNH01000007.1"/>
</dbReference>
<feature type="domain" description="Diacylglycerol glucosyltransferase N-terminal" evidence="4">
    <location>
        <begin position="16"/>
        <end position="182"/>
    </location>
</feature>
<dbReference type="OrthoDB" id="9815663at2"/>
<gene>
    <name evidence="5" type="ORF">GH754_12415</name>
</gene>
<dbReference type="GO" id="GO:0016020">
    <property type="term" value="C:membrane"/>
    <property type="evidence" value="ECO:0007669"/>
    <property type="project" value="GOC"/>
</dbReference>
<dbReference type="InterPro" id="IPR009695">
    <property type="entry name" value="Diacylglyc_glucosyltr_N"/>
</dbReference>
<dbReference type="InterPro" id="IPR050519">
    <property type="entry name" value="Glycosyltransf_28_UgtP"/>
</dbReference>
<dbReference type="Pfam" id="PF06925">
    <property type="entry name" value="MGDG_synth"/>
    <property type="match status" value="1"/>
</dbReference>
<dbReference type="PANTHER" id="PTHR43025">
    <property type="entry name" value="MONOGALACTOSYLDIACYLGLYCEROL SYNTHASE"/>
    <property type="match status" value="1"/>
</dbReference>
<proteinExistence type="inferred from homology"/>
<evidence type="ECO:0000259" key="4">
    <source>
        <dbReference type="Pfam" id="PF06925"/>
    </source>
</evidence>
<evidence type="ECO:0000256" key="3">
    <source>
        <dbReference type="ARBA" id="ARBA00022679"/>
    </source>
</evidence>
<dbReference type="AlphaFoldDB" id="A0A6G1X7Y3"/>
<dbReference type="Proteomes" id="UP000480185">
    <property type="component" value="Unassembled WGS sequence"/>
</dbReference>
<keyword evidence="2" id="KW-0328">Glycosyltransferase</keyword>
<keyword evidence="6" id="KW-1185">Reference proteome</keyword>